<comment type="similarity">
    <text evidence="2 9 12">Belongs to the phosphoglycerate kinase family.</text>
</comment>
<evidence type="ECO:0000313" key="14">
    <source>
        <dbReference type="Proteomes" id="UP000589516"/>
    </source>
</evidence>
<dbReference type="EC" id="2.7.2.3" evidence="3 9"/>
<evidence type="ECO:0000256" key="1">
    <source>
        <dbReference type="ARBA" id="ARBA00000642"/>
    </source>
</evidence>
<evidence type="ECO:0000256" key="9">
    <source>
        <dbReference type="HAMAP-Rule" id="MF_00145"/>
    </source>
</evidence>
<dbReference type="GO" id="GO:0006094">
    <property type="term" value="P:gluconeogenesis"/>
    <property type="evidence" value="ECO:0007669"/>
    <property type="project" value="TreeGrafter"/>
</dbReference>
<feature type="binding site" evidence="9">
    <location>
        <position position="165"/>
    </location>
    <ligand>
        <name>substrate</name>
    </ligand>
</feature>
<dbReference type="PIRSF" id="PIRSF000724">
    <property type="entry name" value="Pgk"/>
    <property type="match status" value="1"/>
</dbReference>
<evidence type="ECO:0000313" key="13">
    <source>
        <dbReference type="EMBL" id="HIG63084.1"/>
    </source>
</evidence>
<evidence type="ECO:0000256" key="6">
    <source>
        <dbReference type="ARBA" id="ARBA00022741"/>
    </source>
</evidence>
<evidence type="ECO:0000256" key="2">
    <source>
        <dbReference type="ARBA" id="ARBA00008982"/>
    </source>
</evidence>
<name>A0A7C8DCH3_9ARCH</name>
<dbReference type="Pfam" id="PF00162">
    <property type="entry name" value="PGK"/>
    <property type="match status" value="1"/>
</dbReference>
<dbReference type="SUPFAM" id="SSF53748">
    <property type="entry name" value="Phosphoglycerate kinase"/>
    <property type="match status" value="1"/>
</dbReference>
<sequence length="421" mass="44910">MGDSFLTLDDLPPGGKTVLLRVDINSSLNPETGALLDDTRIRRHASTVELLANAGAKVAILAHQSRPGLLDCTPLKRHARRLAHLLDRPVEFLPDIHGELAQDAIRGLQPGEVVMLDNVRFDPEEVAVKAWDGEGFAPQADTTLVRNLAPLADMFVNDAFAAAHRCQPSLVGFTEVLPMATGLVMERELRKLGGAIADGPAPRIALLGGSKAADSVAIAHHFLSQGVDEVLTGGVVANLFLMAGGVDIGEPSTAYIRDHVADWEQVVSDAGTLRKEFGDRLMVPVDVAVNDGGQRHGLPVNELPTKHPVHDIGLETLVAYLQRIERAGTVIANGPMGVFENPEFAAGTREIFTAMASSDALTLVGGGETTMAFTQMGLADRVNHISTGGGACIAFMSGRVMPVLEALRYSKRRFDEGGYDK</sequence>
<feature type="binding site" evidence="9">
    <location>
        <position position="40"/>
    </location>
    <ligand>
        <name>substrate</name>
    </ligand>
</feature>
<feature type="binding site" evidence="9">
    <location>
        <begin position="366"/>
        <end position="369"/>
    </location>
    <ligand>
        <name>ATP</name>
        <dbReference type="ChEBI" id="CHEBI:30616"/>
    </ligand>
</feature>
<comment type="pathway">
    <text evidence="9">Carbohydrate degradation; glycolysis; pyruvate from D-glyceraldehyde 3-phosphate: step 2/5.</text>
</comment>
<evidence type="ECO:0000256" key="8">
    <source>
        <dbReference type="ARBA" id="ARBA00022840"/>
    </source>
</evidence>
<dbReference type="PRINTS" id="PR00477">
    <property type="entry name" value="PHGLYCKINASE"/>
</dbReference>
<comment type="caution">
    <text evidence="13">The sequence shown here is derived from an EMBL/GenBank/DDBJ whole genome shotgun (WGS) entry which is preliminary data.</text>
</comment>
<keyword evidence="8 9" id="KW-0067">ATP-binding</keyword>
<feature type="binding site" evidence="10">
    <location>
        <position position="120"/>
    </location>
    <ligand>
        <name>(2R)-3-phosphoglycerate</name>
        <dbReference type="ChEBI" id="CHEBI:58272"/>
    </ligand>
</feature>
<comment type="catalytic activity">
    <reaction evidence="1 9 12">
        <text>(2R)-3-phosphoglycerate + ATP = (2R)-3-phospho-glyceroyl phosphate + ADP</text>
        <dbReference type="Rhea" id="RHEA:14801"/>
        <dbReference type="ChEBI" id="CHEBI:30616"/>
        <dbReference type="ChEBI" id="CHEBI:57604"/>
        <dbReference type="ChEBI" id="CHEBI:58272"/>
        <dbReference type="ChEBI" id="CHEBI:456216"/>
        <dbReference type="EC" id="2.7.2.3"/>
    </reaction>
</comment>
<evidence type="ECO:0000256" key="3">
    <source>
        <dbReference type="ARBA" id="ARBA00013061"/>
    </source>
</evidence>
<dbReference type="AlphaFoldDB" id="A0A7C8DCH3"/>
<feature type="binding site" evidence="10">
    <location>
        <position position="165"/>
    </location>
    <ligand>
        <name>(2R)-3-phosphoglycerate</name>
        <dbReference type="ChEBI" id="CHEBI:58272"/>
    </ligand>
</feature>
<keyword evidence="9" id="KW-0324">Glycolysis</keyword>
<dbReference type="InterPro" id="IPR001576">
    <property type="entry name" value="Phosphoglycerate_kinase"/>
</dbReference>
<comment type="subcellular location">
    <subcellularLocation>
        <location evidence="9">Cytoplasm</location>
    </subcellularLocation>
</comment>
<dbReference type="GO" id="GO:0004618">
    <property type="term" value="F:phosphoglycerate kinase activity"/>
    <property type="evidence" value="ECO:0007669"/>
    <property type="project" value="UniProtKB-UniRule"/>
</dbReference>
<dbReference type="HAMAP" id="MF_00145">
    <property type="entry name" value="Phosphoglyc_kinase"/>
    <property type="match status" value="1"/>
</dbReference>
<evidence type="ECO:0000256" key="7">
    <source>
        <dbReference type="ARBA" id="ARBA00022777"/>
    </source>
</evidence>
<evidence type="ECO:0000256" key="5">
    <source>
        <dbReference type="ARBA" id="ARBA00022679"/>
    </source>
</evidence>
<feature type="binding site" evidence="9 10">
    <location>
        <begin position="23"/>
        <end position="25"/>
    </location>
    <ligand>
        <name>substrate</name>
    </ligand>
</feature>
<dbReference type="InterPro" id="IPR015824">
    <property type="entry name" value="Phosphoglycerate_kinase_N"/>
</dbReference>
<dbReference type="PANTHER" id="PTHR11406:SF23">
    <property type="entry name" value="PHOSPHOGLYCERATE KINASE 1, CHLOROPLASTIC-RELATED"/>
    <property type="match status" value="1"/>
</dbReference>
<accession>A0A7C8DCH3</accession>
<dbReference type="InterPro" id="IPR036043">
    <property type="entry name" value="Phosphoglycerate_kinase_sf"/>
</dbReference>
<feature type="binding site" evidence="9 10">
    <location>
        <begin position="63"/>
        <end position="66"/>
    </location>
    <ligand>
        <name>substrate</name>
    </ligand>
</feature>
<protein>
    <recommendedName>
        <fullName evidence="4 9">Phosphoglycerate kinase</fullName>
        <ecNumber evidence="3 9">2.7.2.3</ecNumber>
    </recommendedName>
</protein>
<dbReference type="GO" id="GO:0005524">
    <property type="term" value="F:ATP binding"/>
    <property type="evidence" value="ECO:0007669"/>
    <property type="project" value="UniProtKB-KW"/>
</dbReference>
<feature type="binding site" evidence="9">
    <location>
        <position position="120"/>
    </location>
    <ligand>
        <name>substrate</name>
    </ligand>
</feature>
<proteinExistence type="inferred from homology"/>
<dbReference type="PANTHER" id="PTHR11406">
    <property type="entry name" value="PHOSPHOGLYCERATE KINASE"/>
    <property type="match status" value="1"/>
</dbReference>
<dbReference type="EMBL" id="DUAV01000009">
    <property type="protein sequence ID" value="HIG63084.1"/>
    <property type="molecule type" value="Genomic_DNA"/>
</dbReference>
<comment type="subunit">
    <text evidence="9">Monomer.</text>
</comment>
<keyword evidence="5 9" id="KW-0808">Transferase</keyword>
<feature type="binding site" evidence="9 11">
    <location>
        <position position="340"/>
    </location>
    <ligand>
        <name>ATP</name>
        <dbReference type="ChEBI" id="CHEBI:30616"/>
    </ligand>
</feature>
<evidence type="ECO:0000256" key="11">
    <source>
        <dbReference type="PIRSR" id="PIRSR000724-2"/>
    </source>
</evidence>
<organism evidence="13 14">
    <name type="scientific">Marine Group III euryarchaeote</name>
    <dbReference type="NCBI Taxonomy" id="2173149"/>
    <lineage>
        <taxon>Archaea</taxon>
        <taxon>Methanobacteriati</taxon>
        <taxon>Thermoplasmatota</taxon>
        <taxon>Thermoplasmata</taxon>
        <taxon>Candidatus Thermoprofundales</taxon>
    </lineage>
</organism>
<dbReference type="GO" id="GO:0005829">
    <property type="term" value="C:cytosol"/>
    <property type="evidence" value="ECO:0007669"/>
    <property type="project" value="TreeGrafter"/>
</dbReference>
<gene>
    <name evidence="9" type="primary">pgk</name>
    <name evidence="13" type="ORF">EYQ16_00975</name>
</gene>
<dbReference type="FunFam" id="3.40.50.1260:FF:000006">
    <property type="entry name" value="Phosphoglycerate kinase"/>
    <property type="match status" value="1"/>
</dbReference>
<evidence type="ECO:0000256" key="4">
    <source>
        <dbReference type="ARBA" id="ARBA00016471"/>
    </source>
</evidence>
<evidence type="ECO:0000256" key="10">
    <source>
        <dbReference type="PIRSR" id="PIRSR000724-1"/>
    </source>
</evidence>
<evidence type="ECO:0000256" key="12">
    <source>
        <dbReference type="RuleBase" id="RU000532"/>
    </source>
</evidence>
<keyword evidence="7 9" id="KW-0418">Kinase</keyword>
<dbReference type="Gene3D" id="3.40.50.1260">
    <property type="entry name" value="Phosphoglycerate kinase, N-terminal domain"/>
    <property type="match status" value="2"/>
</dbReference>
<comment type="caution">
    <text evidence="9">Lacks conserved residue(s) required for the propagation of feature annotation.</text>
</comment>
<feature type="binding site" evidence="10">
    <location>
        <position position="40"/>
    </location>
    <ligand>
        <name>(2R)-3-phosphoglycerate</name>
        <dbReference type="ChEBI" id="CHEBI:58272"/>
    </ligand>
</feature>
<dbReference type="GO" id="GO:0043531">
    <property type="term" value="F:ADP binding"/>
    <property type="evidence" value="ECO:0007669"/>
    <property type="project" value="TreeGrafter"/>
</dbReference>
<keyword evidence="6 9" id="KW-0547">Nucleotide-binding</keyword>
<dbReference type="Proteomes" id="UP000589516">
    <property type="component" value="Unassembled WGS sequence"/>
</dbReference>
<dbReference type="UniPathway" id="UPA00109">
    <property type="reaction ID" value="UER00185"/>
</dbReference>
<keyword evidence="9" id="KW-0963">Cytoplasm</keyword>
<reference evidence="14" key="1">
    <citation type="journal article" date="2019" name="bioRxiv">
        <title>Genome diversification in globally distributed novel marine Proteobacteria is linked to environmental adaptation.</title>
        <authorList>
            <person name="Zhou Z."/>
            <person name="Tran P.Q."/>
            <person name="Kieft K."/>
            <person name="Anantharaman K."/>
        </authorList>
    </citation>
    <scope>NUCLEOTIDE SEQUENCE [LARGE SCALE GENOMIC DNA]</scope>
</reference>
<dbReference type="GO" id="GO:0006096">
    <property type="term" value="P:glycolytic process"/>
    <property type="evidence" value="ECO:0007669"/>
    <property type="project" value="UniProtKB-UniRule"/>
</dbReference>